<dbReference type="Pfam" id="PF03713">
    <property type="entry name" value="DUF305"/>
    <property type="match status" value="1"/>
</dbReference>
<name>A0ABU0LVT8_9HYPH</name>
<evidence type="ECO:0000256" key="1">
    <source>
        <dbReference type="SAM" id="SignalP"/>
    </source>
</evidence>
<proteinExistence type="predicted"/>
<dbReference type="EMBL" id="JAUSVR010000017">
    <property type="protein sequence ID" value="MDQ0512813.1"/>
    <property type="molecule type" value="Genomic_DNA"/>
</dbReference>
<feature type="domain" description="DUF305" evidence="2">
    <location>
        <begin position="56"/>
        <end position="145"/>
    </location>
</feature>
<keyword evidence="1" id="KW-0732">Signal</keyword>
<dbReference type="InterPro" id="IPR005183">
    <property type="entry name" value="DUF305_CopM-like"/>
</dbReference>
<evidence type="ECO:0000313" key="3">
    <source>
        <dbReference type="EMBL" id="MDQ0512813.1"/>
    </source>
</evidence>
<dbReference type="PANTHER" id="PTHR36933:SF1">
    <property type="entry name" value="SLL0788 PROTEIN"/>
    <property type="match status" value="1"/>
</dbReference>
<feature type="signal peptide" evidence="1">
    <location>
        <begin position="1"/>
        <end position="27"/>
    </location>
</feature>
<dbReference type="Gene3D" id="1.20.1260.10">
    <property type="match status" value="1"/>
</dbReference>
<reference evidence="3 4" key="1">
    <citation type="submission" date="2023-07" db="EMBL/GenBank/DDBJ databases">
        <title>Genomic Encyclopedia of Type Strains, Phase IV (KMG-IV): sequencing the most valuable type-strain genomes for metagenomic binning, comparative biology and taxonomic classification.</title>
        <authorList>
            <person name="Goeker M."/>
        </authorList>
    </citation>
    <scope>NUCLEOTIDE SEQUENCE [LARGE SCALE GENOMIC DNA]</scope>
    <source>
        <strain evidence="3 4">DSM 15561</strain>
    </source>
</reference>
<accession>A0ABU0LVT8</accession>
<dbReference type="Proteomes" id="UP001235094">
    <property type="component" value="Unassembled WGS sequence"/>
</dbReference>
<feature type="chain" id="PRO_5045291032" evidence="1">
    <location>
        <begin position="28"/>
        <end position="150"/>
    </location>
</feature>
<comment type="caution">
    <text evidence="3">The sequence shown here is derived from an EMBL/GenBank/DDBJ whole genome shotgun (WGS) entry which is preliminary data.</text>
</comment>
<dbReference type="PANTHER" id="PTHR36933">
    <property type="entry name" value="SLL0788 PROTEIN"/>
    <property type="match status" value="1"/>
</dbReference>
<sequence>MSNLTRVALVAATLSCASSFAGTFAFAQSAAPNSSMPMQNMPMQNMPMPHGATPMDHSAHMASPSDAASTKAFEEANARMHEGMAIPFTGNTDVDFASGMIPHHQGAIDMAKIELRYGKDPELRKLAEAIIAAQESEIAFLKAWLGKNAK</sequence>
<gene>
    <name evidence="3" type="ORF">QOZ99_003728</name>
</gene>
<protein>
    <submittedName>
        <fullName evidence="3">Uncharacterized protein involved in copper resistance</fullName>
    </submittedName>
</protein>
<keyword evidence="4" id="KW-1185">Reference proteome</keyword>
<evidence type="ECO:0000259" key="2">
    <source>
        <dbReference type="Pfam" id="PF03713"/>
    </source>
</evidence>
<organism evidence="3 4">
    <name type="scientific">Ancylobacter amanitiformis</name>
    <dbReference type="NCBI Taxonomy" id="217069"/>
    <lineage>
        <taxon>Bacteria</taxon>
        <taxon>Pseudomonadati</taxon>
        <taxon>Pseudomonadota</taxon>
        <taxon>Alphaproteobacteria</taxon>
        <taxon>Hyphomicrobiales</taxon>
        <taxon>Xanthobacteraceae</taxon>
        <taxon>Ancylobacter</taxon>
    </lineage>
</organism>
<evidence type="ECO:0000313" key="4">
    <source>
        <dbReference type="Proteomes" id="UP001235094"/>
    </source>
</evidence>
<dbReference type="InterPro" id="IPR012347">
    <property type="entry name" value="Ferritin-like"/>
</dbReference>